<sequence>MLSRHFSKAKYPGLLPREKLLFERSTPGTCGLKFPEIENFQSNLGDLIRKDLDLPSLSEVQVTRHYVRMSRLNYSLDQGTYPLGSCTMKWNPRASEAAIRQTGFTDIHPLQPIKTVQGCLSALNELSDLLLKFTGMNAITLNPAAGAHGELAGIMAISEALIRRGEKEKRNIIIVPDSAHGTNPASSALCGFSTRVVKSSADGTVHPEELKKVLDDKVAGMMLTNPNTCGLFEQNVKELADLLHSNGSYLYFDGANMNALFGRVNIHELGADALHLNIHKSFATPHGGGGPGSGPVLYSERLMKYLPYPTISLNNNNEATLHEEDQGESLGRMKAYHGQFMTLLRALAYVLALGGDGLKQVAADAVMNANYIRVMLKDYIDVAFPDTMCMHEVLFTDKKFTNHGFSTMDVAKAMIDSGYHPPTVYFPLIVTGAMLFEPTETESKAELDEIIQGLKDIIKDAIENPKEIQKAPIAAPIGRPDETLAARKPVLKYVK</sequence>
<feature type="domain" description="Glycine dehydrogenase C-terminal" evidence="6">
    <location>
        <begin position="364"/>
        <end position="461"/>
    </location>
</feature>
<dbReference type="GO" id="GO:0005960">
    <property type="term" value="C:glycine cleavage complex"/>
    <property type="evidence" value="ECO:0007669"/>
    <property type="project" value="TreeGrafter"/>
</dbReference>
<dbReference type="Pfam" id="PF00266">
    <property type="entry name" value="Aminotran_5"/>
    <property type="match status" value="1"/>
</dbReference>
<dbReference type="InterPro" id="IPR015421">
    <property type="entry name" value="PyrdxlP-dep_Trfase_major"/>
</dbReference>
<proteinExistence type="predicted"/>
<dbReference type="Gene3D" id="6.20.440.10">
    <property type="match status" value="1"/>
</dbReference>
<dbReference type="VEuPathDB" id="TrichDB:TRFO_13205"/>
<accession>A0A1J4KYP2</accession>
<evidence type="ECO:0000256" key="4">
    <source>
        <dbReference type="ARBA" id="ARBA00049026"/>
    </source>
</evidence>
<keyword evidence="8" id="KW-1185">Reference proteome</keyword>
<feature type="domain" description="Aminotransferase class V" evidence="5">
    <location>
        <begin position="154"/>
        <end position="287"/>
    </location>
</feature>
<comment type="catalytic activity">
    <reaction evidence="4">
        <text>N(6)-[(R)-lipoyl]-L-lysyl-[glycine-cleavage complex H protein] + glycine + H(+) = N(6)-[(R)-S(8)-aminomethyldihydrolipoyl]-L-lysyl-[glycine-cleavage complex H protein] + CO2</text>
        <dbReference type="Rhea" id="RHEA:24304"/>
        <dbReference type="Rhea" id="RHEA-COMP:10494"/>
        <dbReference type="Rhea" id="RHEA-COMP:10495"/>
        <dbReference type="ChEBI" id="CHEBI:15378"/>
        <dbReference type="ChEBI" id="CHEBI:16526"/>
        <dbReference type="ChEBI" id="CHEBI:57305"/>
        <dbReference type="ChEBI" id="CHEBI:83099"/>
        <dbReference type="ChEBI" id="CHEBI:83143"/>
        <dbReference type="EC" id="1.4.4.2"/>
    </reaction>
</comment>
<organism evidence="7 8">
    <name type="scientific">Tritrichomonas foetus</name>
    <dbReference type="NCBI Taxonomy" id="1144522"/>
    <lineage>
        <taxon>Eukaryota</taxon>
        <taxon>Metamonada</taxon>
        <taxon>Parabasalia</taxon>
        <taxon>Tritrichomonadida</taxon>
        <taxon>Tritrichomonadidae</taxon>
        <taxon>Tritrichomonas</taxon>
    </lineage>
</organism>
<dbReference type="NCBIfam" id="NF003346">
    <property type="entry name" value="PRK04366.1"/>
    <property type="match status" value="1"/>
</dbReference>
<evidence type="ECO:0000256" key="2">
    <source>
        <dbReference type="ARBA" id="ARBA00022898"/>
    </source>
</evidence>
<evidence type="ECO:0000259" key="6">
    <source>
        <dbReference type="Pfam" id="PF21478"/>
    </source>
</evidence>
<dbReference type="GO" id="GO:0019464">
    <property type="term" value="P:glycine decarboxylation via glycine cleavage system"/>
    <property type="evidence" value="ECO:0007669"/>
    <property type="project" value="TreeGrafter"/>
</dbReference>
<dbReference type="PANTHER" id="PTHR11773:SF1">
    <property type="entry name" value="GLYCINE DEHYDROGENASE (DECARBOXYLATING), MITOCHONDRIAL"/>
    <property type="match status" value="1"/>
</dbReference>
<reference evidence="7" key="1">
    <citation type="submission" date="2016-10" db="EMBL/GenBank/DDBJ databases">
        <authorList>
            <person name="Benchimol M."/>
            <person name="Almeida L.G."/>
            <person name="Vasconcelos A.T."/>
            <person name="Perreira-Neves A."/>
            <person name="Rosa I.A."/>
            <person name="Tasca T."/>
            <person name="Bogo M.R."/>
            <person name="de Souza W."/>
        </authorList>
    </citation>
    <scope>NUCLEOTIDE SEQUENCE [LARGE SCALE GENOMIC DNA]</scope>
    <source>
        <strain evidence="7">K</strain>
    </source>
</reference>
<keyword evidence="3" id="KW-0560">Oxidoreductase</keyword>
<dbReference type="InterPro" id="IPR015422">
    <property type="entry name" value="PyrdxlP-dep_Trfase_small"/>
</dbReference>
<dbReference type="GeneID" id="94831806"/>
<dbReference type="Gene3D" id="3.40.640.10">
    <property type="entry name" value="Type I PLP-dependent aspartate aminotransferase-like (Major domain)"/>
    <property type="match status" value="1"/>
</dbReference>
<dbReference type="GO" id="GO:0016594">
    <property type="term" value="F:glycine binding"/>
    <property type="evidence" value="ECO:0007669"/>
    <property type="project" value="TreeGrafter"/>
</dbReference>
<dbReference type="InterPro" id="IPR049316">
    <property type="entry name" value="GDC-P_C"/>
</dbReference>
<dbReference type="Pfam" id="PF21478">
    <property type="entry name" value="GcvP2_C"/>
    <property type="match status" value="1"/>
</dbReference>
<dbReference type="EC" id="1.4.4.2" evidence="1"/>
<dbReference type="SUPFAM" id="SSF53383">
    <property type="entry name" value="PLP-dependent transferases"/>
    <property type="match status" value="1"/>
</dbReference>
<protein>
    <recommendedName>
        <fullName evidence="1">glycine dehydrogenase (aminomethyl-transferring)</fullName>
        <ecNumber evidence="1">1.4.4.2</ecNumber>
    </recommendedName>
</protein>
<dbReference type="RefSeq" id="XP_068369503.1">
    <property type="nucleotide sequence ID" value="XM_068497102.1"/>
</dbReference>
<name>A0A1J4KYP2_9EUKA</name>
<keyword evidence="2" id="KW-0663">Pyridoxal phosphate</keyword>
<dbReference type="AlphaFoldDB" id="A0A1J4KYP2"/>
<dbReference type="Proteomes" id="UP000179807">
    <property type="component" value="Unassembled WGS sequence"/>
</dbReference>
<dbReference type="GO" id="GO:0004375">
    <property type="term" value="F:glycine dehydrogenase (decarboxylating) activity"/>
    <property type="evidence" value="ECO:0007669"/>
    <property type="project" value="UniProtKB-EC"/>
</dbReference>
<dbReference type="Gene3D" id="3.90.1150.10">
    <property type="entry name" value="Aspartate Aminotransferase, domain 1"/>
    <property type="match status" value="1"/>
</dbReference>
<dbReference type="GO" id="GO:0030170">
    <property type="term" value="F:pyridoxal phosphate binding"/>
    <property type="evidence" value="ECO:0007669"/>
    <property type="project" value="TreeGrafter"/>
</dbReference>
<dbReference type="InterPro" id="IPR000192">
    <property type="entry name" value="Aminotrans_V_dom"/>
</dbReference>
<dbReference type="InterPro" id="IPR015424">
    <property type="entry name" value="PyrdxlP-dep_Trfase"/>
</dbReference>
<dbReference type="GO" id="GO:0005829">
    <property type="term" value="C:cytosol"/>
    <property type="evidence" value="ECO:0007669"/>
    <property type="project" value="TreeGrafter"/>
</dbReference>
<evidence type="ECO:0000256" key="3">
    <source>
        <dbReference type="ARBA" id="ARBA00023002"/>
    </source>
</evidence>
<dbReference type="PANTHER" id="PTHR11773">
    <property type="entry name" value="GLYCINE DEHYDROGENASE, DECARBOXYLATING"/>
    <property type="match status" value="1"/>
</dbReference>
<evidence type="ECO:0000259" key="5">
    <source>
        <dbReference type="Pfam" id="PF00266"/>
    </source>
</evidence>
<comment type="caution">
    <text evidence="7">The sequence shown here is derived from an EMBL/GenBank/DDBJ whole genome shotgun (WGS) entry which is preliminary data.</text>
</comment>
<dbReference type="InterPro" id="IPR020581">
    <property type="entry name" value="GDC_P"/>
</dbReference>
<evidence type="ECO:0000313" key="7">
    <source>
        <dbReference type="EMBL" id="OHT16367.1"/>
    </source>
</evidence>
<dbReference type="OrthoDB" id="6537869at2759"/>
<evidence type="ECO:0000256" key="1">
    <source>
        <dbReference type="ARBA" id="ARBA00012134"/>
    </source>
</evidence>
<gene>
    <name evidence="7" type="primary">gcvPB</name>
    <name evidence="7" type="ORF">TRFO_13205</name>
</gene>
<evidence type="ECO:0000313" key="8">
    <source>
        <dbReference type="Proteomes" id="UP000179807"/>
    </source>
</evidence>
<dbReference type="EMBL" id="MLAK01000112">
    <property type="protein sequence ID" value="OHT16367.1"/>
    <property type="molecule type" value="Genomic_DNA"/>
</dbReference>